<evidence type="ECO:0000313" key="1">
    <source>
        <dbReference type="EMBL" id="OAV01437.1"/>
    </source>
</evidence>
<proteinExistence type="predicted"/>
<evidence type="ECO:0000313" key="2">
    <source>
        <dbReference type="Proteomes" id="UP000078446"/>
    </source>
</evidence>
<gene>
    <name evidence="1" type="ORF">AO382_0712</name>
</gene>
<organism evidence="1 2">
    <name type="scientific">Moraxella catarrhalis</name>
    <name type="common">Branhamella catarrhalis</name>
    <dbReference type="NCBI Taxonomy" id="480"/>
    <lineage>
        <taxon>Bacteria</taxon>
        <taxon>Pseudomonadati</taxon>
        <taxon>Pseudomonadota</taxon>
        <taxon>Gammaproteobacteria</taxon>
        <taxon>Moraxellales</taxon>
        <taxon>Moraxellaceae</taxon>
        <taxon>Moraxella</taxon>
    </lineage>
</organism>
<sequence>MGKGSKTYGQQINKTVNNQLNSQIKAAKWLLFSGGFLQVLHNGVN</sequence>
<dbReference type="Proteomes" id="UP000078446">
    <property type="component" value="Unassembled WGS sequence"/>
</dbReference>
<dbReference type="AlphaFoldDB" id="A0A7Z0UZE3"/>
<reference evidence="1 2" key="1">
    <citation type="journal article" date="2016" name="Genome Biol. Evol.">
        <title>Comparative Genomic Analyses of the Moraxella catarrhalis Serosensitive and Seroresistant Lineages Demonstrate Their Independent Evolution.</title>
        <authorList>
            <person name="Earl J.P."/>
            <person name="de Vries S.P."/>
            <person name="Ahmed A."/>
            <person name="Powell E."/>
            <person name="Schultz M.P."/>
            <person name="Hermans P.W."/>
            <person name="Hill D.J."/>
            <person name="Zhou Z."/>
            <person name="Constantinidou C.I."/>
            <person name="Hu F.Z."/>
            <person name="Bootsma H.J."/>
            <person name="Ehrlich G.D."/>
        </authorList>
    </citation>
    <scope>NUCLEOTIDE SEQUENCE [LARGE SCALE GENOMIC DNA]</scope>
    <source>
        <strain evidence="1 2">Z7574</strain>
    </source>
</reference>
<accession>A0A7Z0UZE3</accession>
<comment type="caution">
    <text evidence="1">The sequence shown here is derived from an EMBL/GenBank/DDBJ whole genome shotgun (WGS) entry which is preliminary data.</text>
</comment>
<dbReference type="EMBL" id="LXHE01000005">
    <property type="protein sequence ID" value="OAV01437.1"/>
    <property type="molecule type" value="Genomic_DNA"/>
</dbReference>
<protein>
    <submittedName>
        <fullName evidence="1">Uncharacterized protein</fullName>
    </submittedName>
</protein>
<name>A0A7Z0UZE3_MORCA</name>